<dbReference type="Pfam" id="PF00675">
    <property type="entry name" value="Peptidase_M16"/>
    <property type="match status" value="1"/>
</dbReference>
<dbReference type="Pfam" id="PF05193">
    <property type="entry name" value="Peptidase_M16_C"/>
    <property type="match status" value="1"/>
</dbReference>
<protein>
    <recommendedName>
        <fullName evidence="15">Nardilysin</fullName>
    </recommendedName>
</protein>
<feature type="compositionally biased region" description="Acidic residues" evidence="8">
    <location>
        <begin position="78"/>
        <end position="87"/>
    </location>
</feature>
<dbReference type="PANTHER" id="PTHR43690:SF18">
    <property type="entry name" value="INSULIN-DEGRADING ENZYME-RELATED"/>
    <property type="match status" value="1"/>
</dbReference>
<feature type="domain" description="Peptidase M16 middle/third" evidence="11">
    <location>
        <begin position="462"/>
        <end position="745"/>
    </location>
</feature>
<feature type="region of interest" description="Disordered" evidence="8">
    <location>
        <begin position="1"/>
        <end position="45"/>
    </location>
</feature>
<keyword evidence="4" id="KW-0378">Hydrolase</keyword>
<dbReference type="GO" id="GO:0004175">
    <property type="term" value="F:endopeptidase activity"/>
    <property type="evidence" value="ECO:0007669"/>
    <property type="project" value="UniProtKB-ARBA"/>
</dbReference>
<evidence type="ECO:0000256" key="1">
    <source>
        <dbReference type="ARBA" id="ARBA00007261"/>
    </source>
</evidence>
<dbReference type="InterPro" id="IPR007863">
    <property type="entry name" value="Peptidase_M16_C"/>
</dbReference>
<sequence length="1057" mass="121288">MSKRCKLDPGSGTNAVQNKAGRVNDQEPPETGPGSITYLPLPNKSPNDQKEYCVIKLANGLTALLISDVPNLIDLEEEGELDDDEGSETGSENSGSDEESDVSDEELGSQKGCKSGREEKMAACALCIGVGSFSDPDDIPGLAHFLEHMVFMGSEKYPKENEFDAFIKRKGGSDNASTECEYTTFYFECHDQHLHRGMDMFSQFFISPLMKRDAMTREREAIESEFQMSLPSDTYRKQQLICGTAHPDNPARKFMWGNLITLRDNVTDDYLHESVHKFWEGYYSAHHMKLAVQARLPLKTLEKWVVECFSSVPSNNLPTAVYKPMEETFQNKLFNRIYIVESVKDICELEISWIMPSVMDMYKSKPADYISWIIGHEGKGSLISYLRKHLWALDITAGHGDDGCMYNSIYTMFSATIVLTESGYSNLELVLEAVFSYIKMLQITGPEERIFNEIRCIEDTKFKYSEESPPVDYVEMMSENMHFFPPSDYITGGELYFEYKPEEIEMLLGYMTPSRANIIVSSKKASKEHVLDQIEPWFKTRYTTKEISQELLSKLEEVLPFKDFFLPEPNLFIPSDFSLLPFANPTAKYPEIIKSTDLVEIFYKQDTKFKLPFAYICCNIITDLPHQSVTNCVLQDLFIVIIKQLLVEEVYPASMAQLDYNLSASEKGLMIVVNGFNEKLNLLLEKILYYIVNFNNNVNKGLFHAMKKVLSRQYINSSLKPGFLAREIRMKLLLKTCCSTTERYNALSKVNLDELMAFSQKCYKNVFVQCLIQGNISKEQSLSVCDNLLTTLGCEPLEKSKMPEIRVHELPRGEHCCRVKSFNLEDTNCITVNYYQMGLGQIKEYCLLEMLIMLMEEPIFDTLRTQEQLGYDVSCTLRDTFGVLGFSVTVVSQINKHSVDHVEQRITNFLENFSVNLKSMPLEDYQEVVTSLVKLKLCGDVYLKEEVKRNWDEIKSREYIFDRSEREVSYISGINLEDIDEFLKDQIGLKEDSNFRKLTVQVVGHDHSIKENEVNDTESDIYVDLITESPEKPSNYFIKDIYSFNKNLVLYPPKKIE</sequence>
<evidence type="ECO:0008006" key="15">
    <source>
        <dbReference type="Google" id="ProtNLM"/>
    </source>
</evidence>
<dbReference type="InterPro" id="IPR050626">
    <property type="entry name" value="Peptidase_M16"/>
</dbReference>
<dbReference type="FunFam" id="3.30.830.10:FF:000005">
    <property type="entry name" value="nardilysin isoform X1"/>
    <property type="match status" value="1"/>
</dbReference>
<dbReference type="Gene3D" id="3.30.830.10">
    <property type="entry name" value="Metalloenzyme, LuxS/M16 peptidase-like"/>
    <property type="match status" value="4"/>
</dbReference>
<dbReference type="PROSITE" id="PS00143">
    <property type="entry name" value="INSULINASE"/>
    <property type="match status" value="1"/>
</dbReference>
<proteinExistence type="inferred from homology"/>
<dbReference type="AlphaFoldDB" id="A0ABD0Z2U8"/>
<evidence type="ECO:0000256" key="3">
    <source>
        <dbReference type="ARBA" id="ARBA00022723"/>
    </source>
</evidence>
<evidence type="ECO:0000256" key="4">
    <source>
        <dbReference type="ARBA" id="ARBA00022801"/>
    </source>
</evidence>
<evidence type="ECO:0000259" key="12">
    <source>
        <dbReference type="Pfam" id="PF22456"/>
    </source>
</evidence>
<dbReference type="InterPro" id="IPR011765">
    <property type="entry name" value="Pept_M16_N"/>
</dbReference>
<dbReference type="InterPro" id="IPR054734">
    <property type="entry name" value="PqqF-like_C_4"/>
</dbReference>
<comment type="similarity">
    <text evidence="1 7">Belongs to the peptidase M16 family.</text>
</comment>
<name>A0ABD0Z2U8_9HEMI</name>
<evidence type="ECO:0000259" key="11">
    <source>
        <dbReference type="Pfam" id="PF16187"/>
    </source>
</evidence>
<dbReference type="PANTHER" id="PTHR43690">
    <property type="entry name" value="NARDILYSIN"/>
    <property type="match status" value="1"/>
</dbReference>
<dbReference type="InterPro" id="IPR001431">
    <property type="entry name" value="Pept_M16_Zn_BS"/>
</dbReference>
<dbReference type="GO" id="GO:0006508">
    <property type="term" value="P:proteolysis"/>
    <property type="evidence" value="ECO:0007669"/>
    <property type="project" value="UniProtKB-KW"/>
</dbReference>
<evidence type="ECO:0000259" key="10">
    <source>
        <dbReference type="Pfam" id="PF05193"/>
    </source>
</evidence>
<feature type="region of interest" description="Disordered" evidence="8">
    <location>
        <begin position="78"/>
        <end position="114"/>
    </location>
</feature>
<evidence type="ECO:0000256" key="2">
    <source>
        <dbReference type="ARBA" id="ARBA00022670"/>
    </source>
</evidence>
<keyword evidence="6" id="KW-0482">Metalloprotease</keyword>
<reference evidence="13 14" key="1">
    <citation type="submission" date="2024-07" db="EMBL/GenBank/DDBJ databases">
        <title>Chromosome-level genome assembly of the water stick insect Ranatra chinensis (Heteroptera: Nepidae).</title>
        <authorList>
            <person name="Liu X."/>
        </authorList>
    </citation>
    <scope>NUCLEOTIDE SEQUENCE [LARGE SCALE GENOMIC DNA]</scope>
    <source>
        <strain evidence="13">Cailab_2021Rc</strain>
        <tissue evidence="13">Muscle</tissue>
    </source>
</reference>
<evidence type="ECO:0000256" key="6">
    <source>
        <dbReference type="ARBA" id="ARBA00023049"/>
    </source>
</evidence>
<evidence type="ECO:0000259" key="9">
    <source>
        <dbReference type="Pfam" id="PF00675"/>
    </source>
</evidence>
<evidence type="ECO:0000313" key="14">
    <source>
        <dbReference type="Proteomes" id="UP001558652"/>
    </source>
</evidence>
<dbReference type="GO" id="GO:0046872">
    <property type="term" value="F:metal ion binding"/>
    <property type="evidence" value="ECO:0007669"/>
    <property type="project" value="UniProtKB-KW"/>
</dbReference>
<evidence type="ECO:0000256" key="5">
    <source>
        <dbReference type="ARBA" id="ARBA00022833"/>
    </source>
</evidence>
<feature type="compositionally biased region" description="Acidic residues" evidence="8">
    <location>
        <begin position="95"/>
        <end position="107"/>
    </location>
</feature>
<dbReference type="Pfam" id="PF16187">
    <property type="entry name" value="Peptidase_M16_M"/>
    <property type="match status" value="1"/>
</dbReference>
<keyword evidence="5" id="KW-0862">Zinc</keyword>
<keyword evidence="3" id="KW-0479">Metal-binding</keyword>
<evidence type="ECO:0000256" key="8">
    <source>
        <dbReference type="SAM" id="MobiDB-lite"/>
    </source>
</evidence>
<dbReference type="GO" id="GO:0005737">
    <property type="term" value="C:cytoplasm"/>
    <property type="evidence" value="ECO:0007669"/>
    <property type="project" value="UniProtKB-ARBA"/>
</dbReference>
<keyword evidence="14" id="KW-1185">Reference proteome</keyword>
<feature type="domain" description="Coenzyme PQQ synthesis protein F-like C-terminal lobe" evidence="12">
    <location>
        <begin position="851"/>
        <end position="951"/>
    </location>
</feature>
<dbReference type="InterPro" id="IPR011249">
    <property type="entry name" value="Metalloenz_LuxS/M16"/>
</dbReference>
<feature type="domain" description="Peptidase M16 C-terminal" evidence="10">
    <location>
        <begin position="273"/>
        <end position="455"/>
    </location>
</feature>
<evidence type="ECO:0000313" key="13">
    <source>
        <dbReference type="EMBL" id="KAL1138822.1"/>
    </source>
</evidence>
<dbReference type="Pfam" id="PF22456">
    <property type="entry name" value="PqqF-like_C_4"/>
    <property type="match status" value="1"/>
</dbReference>
<accession>A0ABD0Z2U8</accession>
<organism evidence="13 14">
    <name type="scientific">Ranatra chinensis</name>
    <dbReference type="NCBI Taxonomy" id="642074"/>
    <lineage>
        <taxon>Eukaryota</taxon>
        <taxon>Metazoa</taxon>
        <taxon>Ecdysozoa</taxon>
        <taxon>Arthropoda</taxon>
        <taxon>Hexapoda</taxon>
        <taxon>Insecta</taxon>
        <taxon>Pterygota</taxon>
        <taxon>Neoptera</taxon>
        <taxon>Paraneoptera</taxon>
        <taxon>Hemiptera</taxon>
        <taxon>Heteroptera</taxon>
        <taxon>Panheteroptera</taxon>
        <taxon>Nepomorpha</taxon>
        <taxon>Nepidae</taxon>
        <taxon>Ranatrinae</taxon>
        <taxon>Ranatra</taxon>
    </lineage>
</organism>
<evidence type="ECO:0000256" key="7">
    <source>
        <dbReference type="RuleBase" id="RU004447"/>
    </source>
</evidence>
<dbReference type="InterPro" id="IPR032632">
    <property type="entry name" value="Peptidase_M16_M"/>
</dbReference>
<dbReference type="SUPFAM" id="SSF63411">
    <property type="entry name" value="LuxS/MPP-like metallohydrolase"/>
    <property type="match status" value="4"/>
</dbReference>
<keyword evidence="2" id="KW-0645">Protease</keyword>
<dbReference type="EMBL" id="JBFDAA010000003">
    <property type="protein sequence ID" value="KAL1138822.1"/>
    <property type="molecule type" value="Genomic_DNA"/>
</dbReference>
<dbReference type="GO" id="GO:0008237">
    <property type="term" value="F:metallopeptidase activity"/>
    <property type="evidence" value="ECO:0007669"/>
    <property type="project" value="UniProtKB-KW"/>
</dbReference>
<feature type="domain" description="Peptidase M16 N-terminal" evidence="9">
    <location>
        <begin position="118"/>
        <end position="247"/>
    </location>
</feature>
<gene>
    <name evidence="13" type="ORF">AAG570_008884</name>
</gene>
<comment type="caution">
    <text evidence="13">The sequence shown here is derived from an EMBL/GenBank/DDBJ whole genome shotgun (WGS) entry which is preliminary data.</text>
</comment>
<dbReference type="Proteomes" id="UP001558652">
    <property type="component" value="Unassembled WGS sequence"/>
</dbReference>